<reference evidence="4" key="1">
    <citation type="journal article" date="2017" name="Genome Biol.">
        <title>Comparative genomics reveals high biological diversity and specific adaptations in the industrially and medically important fungal genus Aspergillus.</title>
        <authorList>
            <person name="de Vries R.P."/>
            <person name="Riley R."/>
            <person name="Wiebenga A."/>
            <person name="Aguilar-Osorio G."/>
            <person name="Amillis S."/>
            <person name="Uchima C.A."/>
            <person name="Anderluh G."/>
            <person name="Asadollahi M."/>
            <person name="Askin M."/>
            <person name="Barry K."/>
            <person name="Battaglia E."/>
            <person name="Bayram O."/>
            <person name="Benocci T."/>
            <person name="Braus-Stromeyer S.A."/>
            <person name="Caldana C."/>
            <person name="Canovas D."/>
            <person name="Cerqueira G.C."/>
            <person name="Chen F."/>
            <person name="Chen W."/>
            <person name="Choi C."/>
            <person name="Clum A."/>
            <person name="Dos Santos R.A."/>
            <person name="Damasio A.R."/>
            <person name="Diallinas G."/>
            <person name="Emri T."/>
            <person name="Fekete E."/>
            <person name="Flipphi M."/>
            <person name="Freyberg S."/>
            <person name="Gallo A."/>
            <person name="Gournas C."/>
            <person name="Habgood R."/>
            <person name="Hainaut M."/>
            <person name="Harispe M.L."/>
            <person name="Henrissat B."/>
            <person name="Hilden K.S."/>
            <person name="Hope R."/>
            <person name="Hossain A."/>
            <person name="Karabika E."/>
            <person name="Karaffa L."/>
            <person name="Karanyi Z."/>
            <person name="Krasevec N."/>
            <person name="Kuo A."/>
            <person name="Kusch H."/>
            <person name="LaButti K."/>
            <person name="Lagendijk E.L."/>
            <person name="Lapidus A."/>
            <person name="Levasseur A."/>
            <person name="Lindquist E."/>
            <person name="Lipzen A."/>
            <person name="Logrieco A.F."/>
            <person name="MacCabe A."/>
            <person name="Maekelae M.R."/>
            <person name="Malavazi I."/>
            <person name="Melin P."/>
            <person name="Meyer V."/>
            <person name="Mielnichuk N."/>
            <person name="Miskei M."/>
            <person name="Molnar A.P."/>
            <person name="Mule G."/>
            <person name="Ngan C.Y."/>
            <person name="Orejas M."/>
            <person name="Orosz E."/>
            <person name="Ouedraogo J.P."/>
            <person name="Overkamp K.M."/>
            <person name="Park H.-S."/>
            <person name="Perrone G."/>
            <person name="Piumi F."/>
            <person name="Punt P.J."/>
            <person name="Ram A.F."/>
            <person name="Ramon A."/>
            <person name="Rauscher S."/>
            <person name="Record E."/>
            <person name="Riano-Pachon D.M."/>
            <person name="Robert V."/>
            <person name="Roehrig J."/>
            <person name="Ruller R."/>
            <person name="Salamov A."/>
            <person name="Salih N.S."/>
            <person name="Samson R.A."/>
            <person name="Sandor E."/>
            <person name="Sanguinetti M."/>
            <person name="Schuetze T."/>
            <person name="Sepcic K."/>
            <person name="Shelest E."/>
            <person name="Sherlock G."/>
            <person name="Sophianopoulou V."/>
            <person name="Squina F.M."/>
            <person name="Sun H."/>
            <person name="Susca A."/>
            <person name="Todd R.B."/>
            <person name="Tsang A."/>
            <person name="Unkles S.E."/>
            <person name="van de Wiele N."/>
            <person name="van Rossen-Uffink D."/>
            <person name="Oliveira J.V."/>
            <person name="Vesth T.C."/>
            <person name="Visser J."/>
            <person name="Yu J.-H."/>
            <person name="Zhou M."/>
            <person name="Andersen M.R."/>
            <person name="Archer D.B."/>
            <person name="Baker S.E."/>
            <person name="Benoit I."/>
            <person name="Brakhage A.A."/>
            <person name="Braus G.H."/>
            <person name="Fischer R."/>
            <person name="Frisvad J.C."/>
            <person name="Goldman G.H."/>
            <person name="Houbraken J."/>
            <person name="Oakley B."/>
            <person name="Pocsi I."/>
            <person name="Scazzocchio C."/>
            <person name="Seiboth B."/>
            <person name="vanKuyk P.A."/>
            <person name="Wortman J."/>
            <person name="Dyer P.S."/>
            <person name="Grigoriev I.V."/>
        </authorList>
    </citation>
    <scope>NUCLEOTIDE SEQUENCE [LARGE SCALE GENOMIC DNA]</scope>
    <source>
        <strain evidence="4">CBS 583.65</strain>
    </source>
</reference>
<sequence>MRESSNNASSEAPTVSLCGRRSASPDGASVVPLLRSSLFLRFLDSFRLDLRLSGFLVIPVSSCLWMAASRLLVIDTQLRLLHHHLFPKLLG</sequence>
<feature type="region of interest" description="Disordered" evidence="1">
    <location>
        <begin position="1"/>
        <end position="26"/>
    </location>
</feature>
<protein>
    <submittedName>
        <fullName evidence="3">Uncharacterized protein</fullName>
    </submittedName>
</protein>
<dbReference type="Proteomes" id="UP000184073">
    <property type="component" value="Unassembled WGS sequence"/>
</dbReference>
<evidence type="ECO:0000256" key="2">
    <source>
        <dbReference type="SAM" id="Phobius"/>
    </source>
</evidence>
<keyword evidence="2" id="KW-1133">Transmembrane helix</keyword>
<dbReference type="EMBL" id="KV878129">
    <property type="protein sequence ID" value="OJJ02159.1"/>
    <property type="molecule type" value="Genomic_DNA"/>
</dbReference>
<dbReference type="VEuPathDB" id="FungiDB:ASPVEDRAFT_657698"/>
<keyword evidence="2" id="KW-0812">Transmembrane</keyword>
<proteinExistence type="predicted"/>
<feature type="compositionally biased region" description="Polar residues" evidence="1">
    <location>
        <begin position="1"/>
        <end position="13"/>
    </location>
</feature>
<evidence type="ECO:0000313" key="3">
    <source>
        <dbReference type="EMBL" id="OJJ02159.1"/>
    </source>
</evidence>
<keyword evidence="2" id="KW-0472">Membrane</keyword>
<keyword evidence="4" id="KW-1185">Reference proteome</keyword>
<accession>A0A1L9PKV2</accession>
<organism evidence="3 4">
    <name type="scientific">Aspergillus versicolor CBS 583.65</name>
    <dbReference type="NCBI Taxonomy" id="1036611"/>
    <lineage>
        <taxon>Eukaryota</taxon>
        <taxon>Fungi</taxon>
        <taxon>Dikarya</taxon>
        <taxon>Ascomycota</taxon>
        <taxon>Pezizomycotina</taxon>
        <taxon>Eurotiomycetes</taxon>
        <taxon>Eurotiomycetidae</taxon>
        <taxon>Eurotiales</taxon>
        <taxon>Aspergillaceae</taxon>
        <taxon>Aspergillus</taxon>
        <taxon>Aspergillus subgen. Nidulantes</taxon>
    </lineage>
</organism>
<dbReference type="AlphaFoldDB" id="A0A1L9PKV2"/>
<gene>
    <name evidence="3" type="ORF">ASPVEDRAFT_657698</name>
</gene>
<dbReference type="GeneID" id="63731348"/>
<evidence type="ECO:0000256" key="1">
    <source>
        <dbReference type="SAM" id="MobiDB-lite"/>
    </source>
</evidence>
<evidence type="ECO:0000313" key="4">
    <source>
        <dbReference type="Proteomes" id="UP000184073"/>
    </source>
</evidence>
<feature type="transmembrane region" description="Helical" evidence="2">
    <location>
        <begin position="52"/>
        <end position="73"/>
    </location>
</feature>
<name>A0A1L9PKV2_ASPVE</name>
<dbReference type="RefSeq" id="XP_040667921.1">
    <property type="nucleotide sequence ID" value="XM_040815837.1"/>
</dbReference>